<accession>A0A1I7IMD0</accession>
<evidence type="ECO:0000313" key="1">
    <source>
        <dbReference type="EMBL" id="SFU74083.1"/>
    </source>
</evidence>
<protein>
    <submittedName>
        <fullName evidence="1">Uncharacterized protein</fullName>
    </submittedName>
</protein>
<name>A0A1I7IMD0_9BACT</name>
<dbReference type="Proteomes" id="UP000182491">
    <property type="component" value="Unassembled WGS sequence"/>
</dbReference>
<dbReference type="RefSeq" id="WP_068837327.1">
    <property type="nucleotide sequence ID" value="NZ_BMXC01000002.1"/>
</dbReference>
<keyword evidence="2" id="KW-1185">Reference proteome</keyword>
<gene>
    <name evidence="1" type="ORF">SAMN04487941_2321</name>
</gene>
<dbReference type="EMBL" id="FPCA01000002">
    <property type="protein sequence ID" value="SFU74083.1"/>
    <property type="molecule type" value="Genomic_DNA"/>
</dbReference>
<evidence type="ECO:0000313" key="2">
    <source>
        <dbReference type="Proteomes" id="UP000182491"/>
    </source>
</evidence>
<reference evidence="2" key="1">
    <citation type="submission" date="2016-10" db="EMBL/GenBank/DDBJ databases">
        <authorList>
            <person name="Varghese N."/>
        </authorList>
    </citation>
    <scope>NUCLEOTIDE SEQUENCE [LARGE SCALE GENOMIC DNA]</scope>
    <source>
        <strain evidence="2">DSM 18820</strain>
    </source>
</reference>
<organism evidence="1 2">
    <name type="scientific">Pontibacter akesuensis</name>
    <dbReference type="NCBI Taxonomy" id="388950"/>
    <lineage>
        <taxon>Bacteria</taxon>
        <taxon>Pseudomonadati</taxon>
        <taxon>Bacteroidota</taxon>
        <taxon>Cytophagia</taxon>
        <taxon>Cytophagales</taxon>
        <taxon>Hymenobacteraceae</taxon>
        <taxon>Pontibacter</taxon>
    </lineage>
</organism>
<proteinExistence type="predicted"/>
<dbReference type="AlphaFoldDB" id="A0A1I7IMD0"/>
<sequence length="307" mass="35583">MYDYLRLRADLADRNHYVENFPAEFTGTHVEATGEVIAKSYNRNFRGLKTAVYGNSIRIDGSIQKFLSGENYTDFTRSKLKRACKDLANAYLLKETDLRIYNFEASVTIEAPPIYNYMKSYRNRYMFMPMAKNNAVYGSRFTMGSATSGSKGEYGCKCYDKTQQVRIQTKEKLDKQLQHFELCVNNPQWFNNRHPYWINYLHSLYDIDVMTAVGGEMIDLFHSITFAGAELDYSSLQEFKPAQVSQIVAMSDERYAAHLKANHPETHKKYSSLYNKVRGNATYYRNVEEVAHFGEKLVEKVSYLINN</sequence>